<proteinExistence type="predicted"/>
<name>A0A4E9FKW8_BRUMA</name>
<dbReference type="WBParaSite" id="Bm17659.1">
    <property type="protein sequence ID" value="Bm17659.1"/>
    <property type="gene ID" value="WBGene00268801"/>
</dbReference>
<reference evidence="1" key="2">
    <citation type="submission" date="2019-04" db="EMBL/GenBank/DDBJ databases">
        <authorList>
            <person name="Howe K."/>
            <person name="Paulini M."/>
            <person name="Williams G."/>
        </authorList>
    </citation>
    <scope>NUCLEOTIDE SEQUENCE [LARGE SCALE GENOMIC DNA]</scope>
    <source>
        <strain evidence="1">FR3</strain>
    </source>
</reference>
<dbReference type="KEGG" id="bmy:BM_BM17659"/>
<dbReference type="RefSeq" id="XP_042936703.1">
    <property type="nucleotide sequence ID" value="XM_043080769.1"/>
</dbReference>
<reference evidence="2" key="1">
    <citation type="journal article" date="2007" name="Science">
        <title>Draft genome of the filarial nematode parasite Brugia malayi.</title>
        <authorList>
            <person name="Ghedin E."/>
            <person name="Wang S."/>
            <person name="Spiro D."/>
            <person name="Caler E."/>
            <person name="Zhao Q."/>
            <person name="Crabtree J."/>
            <person name="Allen J.E."/>
            <person name="Delcher A.L."/>
            <person name="Guiliano D.B."/>
            <person name="Miranda-Saavedra D."/>
            <person name="Angiuoli S.V."/>
            <person name="Creasy T."/>
            <person name="Amedeo P."/>
            <person name="Haas B."/>
            <person name="El-Sayed N.M."/>
            <person name="Wortman J.R."/>
            <person name="Feldblyum T."/>
            <person name="Tallon L."/>
            <person name="Schatz M."/>
            <person name="Shumway M."/>
            <person name="Koo H."/>
            <person name="Salzberg S.L."/>
            <person name="Schobel S."/>
            <person name="Pertea M."/>
            <person name="Pop M."/>
            <person name="White O."/>
            <person name="Barton G.J."/>
            <person name="Carlow C.K."/>
            <person name="Crawford M.J."/>
            <person name="Daub J."/>
            <person name="Dimmic M.W."/>
            <person name="Estes C.F."/>
            <person name="Foster J.M."/>
            <person name="Ganatra M."/>
            <person name="Gregory W.F."/>
            <person name="Johnson N.M."/>
            <person name="Jin J."/>
            <person name="Komuniecki R."/>
            <person name="Korf I."/>
            <person name="Kumar S."/>
            <person name="Laney S."/>
            <person name="Li B.W."/>
            <person name="Li W."/>
            <person name="Lindblom T.H."/>
            <person name="Lustigman S."/>
            <person name="Ma D."/>
            <person name="Maina C.V."/>
            <person name="Martin D.M."/>
            <person name="McCarter J.P."/>
            <person name="McReynolds L."/>
            <person name="Mitreva M."/>
            <person name="Nutman T.B."/>
            <person name="Parkinson J."/>
            <person name="Peregrin-Alvarez J.M."/>
            <person name="Poole C."/>
            <person name="Ren Q."/>
            <person name="Saunders L."/>
            <person name="Sluder A.E."/>
            <person name="Smith K."/>
            <person name="Stanke M."/>
            <person name="Unnasch T.R."/>
            <person name="Ware J."/>
            <person name="Wei A.D."/>
            <person name="Weil G."/>
            <person name="Williams D.J."/>
            <person name="Zhang Y."/>
            <person name="Williams S.A."/>
            <person name="Fraser-Liggett C."/>
            <person name="Slatko B."/>
            <person name="Blaxter M.L."/>
            <person name="Scott A.L."/>
        </authorList>
    </citation>
    <scope>NUCLEOTIDE SEQUENCE</scope>
    <source>
        <strain evidence="2">FR3</strain>
    </source>
</reference>
<dbReference type="EMBL" id="CAAKNF010000194">
    <property type="protein sequence ID" value="VIO96949.1"/>
    <property type="molecule type" value="Genomic_DNA"/>
</dbReference>
<dbReference type="AlphaFoldDB" id="A0A4E9FKW8"/>
<dbReference type="CTD" id="66058919"/>
<evidence type="ECO:0000313" key="1">
    <source>
        <dbReference type="EMBL" id="VIO96949.1"/>
    </source>
</evidence>
<reference evidence="3" key="3">
    <citation type="submission" date="2019-12" db="UniProtKB">
        <authorList>
            <consortium name="WormBaseParasite"/>
        </authorList>
    </citation>
    <scope>IDENTIFICATION</scope>
</reference>
<keyword evidence="2" id="KW-1185">Reference proteome</keyword>
<evidence type="ECO:0000313" key="3">
    <source>
        <dbReference type="WBParaSite" id="Bm17659.1"/>
    </source>
</evidence>
<accession>A0A5S6PE11</accession>
<organism evidence="1">
    <name type="scientific">Brugia malayi</name>
    <name type="common">Filarial nematode worm</name>
    <dbReference type="NCBI Taxonomy" id="6279"/>
    <lineage>
        <taxon>Eukaryota</taxon>
        <taxon>Metazoa</taxon>
        <taxon>Ecdysozoa</taxon>
        <taxon>Nematoda</taxon>
        <taxon>Chromadorea</taxon>
        <taxon>Rhabditida</taxon>
        <taxon>Spirurina</taxon>
        <taxon>Spiruromorpha</taxon>
        <taxon>Filarioidea</taxon>
        <taxon>Onchocercidae</taxon>
        <taxon>Brugia</taxon>
    </lineage>
</organism>
<accession>A0A4E9FKW8</accession>
<evidence type="ECO:0000313" key="2">
    <source>
        <dbReference type="Proteomes" id="UP000006672"/>
    </source>
</evidence>
<sequence length="34" mass="3958">MCKCIIARSTKQRSQAIDLEMTFSAGKERFFRGF</sequence>
<gene>
    <name evidence="1 3" type="primary">Bm17659</name>
    <name evidence="1" type="ORF">BM_BM17659</name>
</gene>
<protein>
    <submittedName>
        <fullName evidence="1 3">Uncharacterized protein</fullName>
    </submittedName>
</protein>
<dbReference type="GeneID" id="66058919"/>
<dbReference type="Proteomes" id="UP000006672">
    <property type="component" value="Unassembled WGS sequence"/>
</dbReference>